<dbReference type="InterPro" id="IPR003615">
    <property type="entry name" value="HNH_nuc"/>
</dbReference>
<dbReference type="Pfam" id="PF01844">
    <property type="entry name" value="HNH"/>
    <property type="match status" value="1"/>
</dbReference>
<proteinExistence type="predicted"/>
<protein>
    <recommendedName>
        <fullName evidence="1">HNH domain-containing protein</fullName>
    </recommendedName>
</protein>
<dbReference type="GO" id="GO:0008270">
    <property type="term" value="F:zinc ion binding"/>
    <property type="evidence" value="ECO:0007669"/>
    <property type="project" value="InterPro"/>
</dbReference>
<dbReference type="AlphaFoldDB" id="A0A382WQH3"/>
<dbReference type="InterPro" id="IPR002711">
    <property type="entry name" value="HNH"/>
</dbReference>
<dbReference type="GO" id="GO:0003676">
    <property type="term" value="F:nucleic acid binding"/>
    <property type="evidence" value="ECO:0007669"/>
    <property type="project" value="InterPro"/>
</dbReference>
<dbReference type="GO" id="GO:0004519">
    <property type="term" value="F:endonuclease activity"/>
    <property type="evidence" value="ECO:0007669"/>
    <property type="project" value="InterPro"/>
</dbReference>
<reference evidence="2" key="1">
    <citation type="submission" date="2018-05" db="EMBL/GenBank/DDBJ databases">
        <authorList>
            <person name="Lanie J.A."/>
            <person name="Ng W.-L."/>
            <person name="Kazmierczak K.M."/>
            <person name="Andrzejewski T.M."/>
            <person name="Davidsen T.M."/>
            <person name="Wayne K.J."/>
            <person name="Tettelin H."/>
            <person name="Glass J.I."/>
            <person name="Rusch D."/>
            <person name="Podicherti R."/>
            <person name="Tsui H.-C.T."/>
            <person name="Winkler M.E."/>
        </authorList>
    </citation>
    <scope>NUCLEOTIDE SEQUENCE</scope>
</reference>
<evidence type="ECO:0000313" key="2">
    <source>
        <dbReference type="EMBL" id="SVD60625.1"/>
    </source>
</evidence>
<feature type="domain" description="HNH" evidence="1">
    <location>
        <begin position="66"/>
        <end position="121"/>
    </location>
</feature>
<dbReference type="EMBL" id="UINC01161435">
    <property type="protein sequence ID" value="SVD60625.1"/>
    <property type="molecule type" value="Genomic_DNA"/>
</dbReference>
<sequence>MPSYCRIKLIYHSSISQKTVDNDIESLRIEDGILSKEGKRKSYYGHRYERIGKNRKKALEIHGTICFGCGIDLEEKYGERGKGFIEVHHIKPLSHQKKEIVIDPEKDLIPLCPNCHRIVHRFPSDILSIDQLRNIVKRL</sequence>
<accession>A0A382WQH3</accession>
<name>A0A382WQH3_9ZZZZ</name>
<evidence type="ECO:0000259" key="1">
    <source>
        <dbReference type="Pfam" id="PF01844"/>
    </source>
</evidence>
<organism evidence="2">
    <name type="scientific">marine metagenome</name>
    <dbReference type="NCBI Taxonomy" id="408172"/>
    <lineage>
        <taxon>unclassified sequences</taxon>
        <taxon>metagenomes</taxon>
        <taxon>ecological metagenomes</taxon>
    </lineage>
</organism>
<gene>
    <name evidence="2" type="ORF">METZ01_LOCUS413479</name>
</gene>
<dbReference type="CDD" id="cd00085">
    <property type="entry name" value="HNHc"/>
    <property type="match status" value="1"/>
</dbReference>
<dbReference type="Gene3D" id="1.10.30.50">
    <property type="match status" value="1"/>
</dbReference>